<dbReference type="InterPro" id="IPR036420">
    <property type="entry name" value="BRCT_dom_sf"/>
</dbReference>
<gene>
    <name evidence="3" type="ORF">EDB92DRAFT_1942682</name>
</gene>
<proteinExistence type="predicted"/>
<dbReference type="Gene3D" id="3.40.50.10190">
    <property type="entry name" value="BRCT domain"/>
    <property type="match status" value="1"/>
</dbReference>
<feature type="region of interest" description="Disordered" evidence="1">
    <location>
        <begin position="202"/>
        <end position="274"/>
    </location>
</feature>
<dbReference type="PANTHER" id="PTHR14625:SF3">
    <property type="entry name" value="MICROCEPHALIN"/>
    <property type="match status" value="1"/>
</dbReference>
<dbReference type="GO" id="GO:0000278">
    <property type="term" value="P:mitotic cell cycle"/>
    <property type="evidence" value="ECO:0007669"/>
    <property type="project" value="TreeGrafter"/>
</dbReference>
<dbReference type="PANTHER" id="PTHR14625">
    <property type="entry name" value="MICROCEPHALIN"/>
    <property type="match status" value="1"/>
</dbReference>
<sequence>MAATPLKRAASVGSAASLQPNAHASGSKTTTVITRPSNLPPAAGPVAKISLNSGIVVGKNSFSKPRGFVYGGVGKRRPFEKVSKKSSLPVVEASPVKGSESSRAVNGSPGELPLLSVGHMLPPASVLRGKDDSQAAAPAPPVGIEPMKLQEAFTGNVGVPKADEKMVGDLADADEAELPDVWKDASRRASLASQFLQQTLAVLPTTPPPGGSKSTAVVRPQSSSQGTRSGLRSSSGLDVAGSRSTSGAPSNGPGVSTHVSHSGTTAGAPSATKPSSLKVLKSCTIFVDVRTDDGDDAGGLFVDMLRGLGAKIIGRAGQSCTHIVYKNGLMSTLTKYRLMREPKPLVVGISWVVECTEQRRRVEEHDFIVDLEGLNIAGNNKRRRSMLPKHISSNIQSHTMAAPSQPSSSLGGTLMSDQSLDGSSVGADHSLHSSDGFVEDEDDLPPLERARQRRNIFFKR</sequence>
<evidence type="ECO:0000259" key="2">
    <source>
        <dbReference type="PROSITE" id="PS50172"/>
    </source>
</evidence>
<feature type="compositionally biased region" description="Low complexity" evidence="1">
    <location>
        <begin position="221"/>
        <end position="237"/>
    </location>
</feature>
<dbReference type="CDD" id="cd17716">
    <property type="entry name" value="BRCT_microcephalin_rpt1"/>
    <property type="match status" value="1"/>
</dbReference>
<name>A0AAD4LLI2_9AGAM</name>
<dbReference type="AlphaFoldDB" id="A0AAD4LLI2"/>
<feature type="region of interest" description="Disordered" evidence="1">
    <location>
        <begin position="1"/>
        <end position="43"/>
    </location>
</feature>
<comment type="caution">
    <text evidence="3">The sequence shown here is derived from an EMBL/GenBank/DDBJ whole genome shotgun (WGS) entry which is preliminary data.</text>
</comment>
<evidence type="ECO:0000313" key="4">
    <source>
        <dbReference type="Proteomes" id="UP001201163"/>
    </source>
</evidence>
<protein>
    <recommendedName>
        <fullName evidence="2">BRCT domain-containing protein</fullName>
    </recommendedName>
</protein>
<keyword evidence="4" id="KW-1185">Reference proteome</keyword>
<reference evidence="3" key="1">
    <citation type="submission" date="2022-01" db="EMBL/GenBank/DDBJ databases">
        <title>Comparative genomics reveals a dynamic genome evolution in the ectomycorrhizal milk-cap (Lactarius) mushrooms.</title>
        <authorList>
            <consortium name="DOE Joint Genome Institute"/>
            <person name="Lebreton A."/>
            <person name="Tang N."/>
            <person name="Kuo A."/>
            <person name="LaButti K."/>
            <person name="Drula E."/>
            <person name="Barry K."/>
            <person name="Clum A."/>
            <person name="Lipzen A."/>
            <person name="Mousain D."/>
            <person name="Ng V."/>
            <person name="Wang R."/>
            <person name="Wang X."/>
            <person name="Dai Y."/>
            <person name="Henrissat B."/>
            <person name="Grigoriev I.V."/>
            <person name="Guerin-Laguette A."/>
            <person name="Yu F."/>
            <person name="Martin F.M."/>
        </authorList>
    </citation>
    <scope>NUCLEOTIDE SEQUENCE</scope>
    <source>
        <strain evidence="3">QP</strain>
    </source>
</reference>
<evidence type="ECO:0000313" key="3">
    <source>
        <dbReference type="EMBL" id="KAH8996297.1"/>
    </source>
</evidence>
<organism evidence="3 4">
    <name type="scientific">Lactarius akahatsu</name>
    <dbReference type="NCBI Taxonomy" id="416441"/>
    <lineage>
        <taxon>Eukaryota</taxon>
        <taxon>Fungi</taxon>
        <taxon>Dikarya</taxon>
        <taxon>Basidiomycota</taxon>
        <taxon>Agaricomycotina</taxon>
        <taxon>Agaricomycetes</taxon>
        <taxon>Russulales</taxon>
        <taxon>Russulaceae</taxon>
        <taxon>Lactarius</taxon>
    </lineage>
</organism>
<dbReference type="SUPFAM" id="SSF52113">
    <property type="entry name" value="BRCT domain"/>
    <property type="match status" value="1"/>
</dbReference>
<feature type="compositionally biased region" description="Basic residues" evidence="1">
    <location>
        <begin position="451"/>
        <end position="460"/>
    </location>
</feature>
<dbReference type="EMBL" id="JAKELL010000009">
    <property type="protein sequence ID" value="KAH8996297.1"/>
    <property type="molecule type" value="Genomic_DNA"/>
</dbReference>
<feature type="compositionally biased region" description="Polar residues" evidence="1">
    <location>
        <begin position="242"/>
        <end position="274"/>
    </location>
</feature>
<dbReference type="InterPro" id="IPR022047">
    <property type="entry name" value="Microcephalin-like"/>
</dbReference>
<feature type="region of interest" description="Disordered" evidence="1">
    <location>
        <begin position="397"/>
        <end position="460"/>
    </location>
</feature>
<dbReference type="Proteomes" id="UP001201163">
    <property type="component" value="Unassembled WGS sequence"/>
</dbReference>
<feature type="region of interest" description="Disordered" evidence="1">
    <location>
        <begin position="80"/>
        <end position="110"/>
    </location>
</feature>
<feature type="compositionally biased region" description="Polar residues" evidence="1">
    <location>
        <begin position="397"/>
        <end position="422"/>
    </location>
</feature>
<feature type="domain" description="BRCT" evidence="2">
    <location>
        <begin position="275"/>
        <end position="369"/>
    </location>
</feature>
<accession>A0AAD4LLI2</accession>
<feature type="compositionally biased region" description="Polar residues" evidence="1">
    <location>
        <begin position="14"/>
        <end position="37"/>
    </location>
</feature>
<dbReference type="Pfam" id="PF00533">
    <property type="entry name" value="BRCT"/>
    <property type="match status" value="1"/>
</dbReference>
<dbReference type="InterPro" id="IPR001357">
    <property type="entry name" value="BRCT_dom"/>
</dbReference>
<evidence type="ECO:0000256" key="1">
    <source>
        <dbReference type="SAM" id="MobiDB-lite"/>
    </source>
</evidence>
<dbReference type="PROSITE" id="PS50172">
    <property type="entry name" value="BRCT"/>
    <property type="match status" value="1"/>
</dbReference>